<keyword evidence="3" id="KW-0804">Transcription</keyword>
<evidence type="ECO:0000313" key="6">
    <source>
        <dbReference type="Proteomes" id="UP000656548"/>
    </source>
</evidence>
<sequence>MGTYRISDATWSAFGDPSRRAIIECLADRPQSVRELADQLPISRPAVSQHLKALKVAGLVTDRPVGTKRIYQLDATAVGALRDQLDTYWSRALSAYKDAVEQPEGDKQ</sequence>
<evidence type="ECO:0000313" key="5">
    <source>
        <dbReference type="EMBL" id="MBE1577013.1"/>
    </source>
</evidence>
<keyword evidence="1" id="KW-0805">Transcription regulation</keyword>
<evidence type="ECO:0000256" key="1">
    <source>
        <dbReference type="ARBA" id="ARBA00023015"/>
    </source>
</evidence>
<dbReference type="PANTHER" id="PTHR33154:SF33">
    <property type="entry name" value="TRANSCRIPTIONAL REPRESSOR SDPR"/>
    <property type="match status" value="1"/>
</dbReference>
<dbReference type="Gene3D" id="1.10.10.10">
    <property type="entry name" value="Winged helix-like DNA-binding domain superfamily/Winged helix DNA-binding domain"/>
    <property type="match status" value="1"/>
</dbReference>
<proteinExistence type="predicted"/>
<organism evidence="5 6">
    <name type="scientific">Amycolatopsis roodepoortensis</name>
    <dbReference type="NCBI Taxonomy" id="700274"/>
    <lineage>
        <taxon>Bacteria</taxon>
        <taxon>Bacillati</taxon>
        <taxon>Actinomycetota</taxon>
        <taxon>Actinomycetes</taxon>
        <taxon>Pseudonocardiales</taxon>
        <taxon>Pseudonocardiaceae</taxon>
        <taxon>Amycolatopsis</taxon>
    </lineage>
</organism>
<dbReference type="SMART" id="SM00418">
    <property type="entry name" value="HTH_ARSR"/>
    <property type="match status" value="1"/>
</dbReference>
<feature type="domain" description="HTH arsR-type" evidence="4">
    <location>
        <begin position="1"/>
        <end position="93"/>
    </location>
</feature>
<dbReference type="PANTHER" id="PTHR33154">
    <property type="entry name" value="TRANSCRIPTIONAL REGULATOR, ARSR FAMILY"/>
    <property type="match status" value="1"/>
</dbReference>
<dbReference type="Proteomes" id="UP000656548">
    <property type="component" value="Unassembled WGS sequence"/>
</dbReference>
<dbReference type="InterPro" id="IPR001845">
    <property type="entry name" value="HTH_ArsR_DNA-bd_dom"/>
</dbReference>
<reference evidence="5 6" key="1">
    <citation type="submission" date="2020-10" db="EMBL/GenBank/DDBJ databases">
        <title>Sequencing the genomes of 1000 actinobacteria strains.</title>
        <authorList>
            <person name="Klenk H.-P."/>
        </authorList>
    </citation>
    <scope>NUCLEOTIDE SEQUENCE [LARGE SCALE GENOMIC DNA]</scope>
    <source>
        <strain evidence="5 6">DSM 46661</strain>
    </source>
</reference>
<dbReference type="GO" id="GO:0003677">
    <property type="term" value="F:DNA binding"/>
    <property type="evidence" value="ECO:0007669"/>
    <property type="project" value="UniProtKB-KW"/>
</dbReference>
<dbReference type="InterPro" id="IPR036388">
    <property type="entry name" value="WH-like_DNA-bd_sf"/>
</dbReference>
<keyword evidence="2 5" id="KW-0238">DNA-binding</keyword>
<dbReference type="EMBL" id="JADBEJ010000005">
    <property type="protein sequence ID" value="MBE1577013.1"/>
    <property type="molecule type" value="Genomic_DNA"/>
</dbReference>
<evidence type="ECO:0000256" key="3">
    <source>
        <dbReference type="ARBA" id="ARBA00023163"/>
    </source>
</evidence>
<dbReference type="RefSeq" id="WP_192744272.1">
    <property type="nucleotide sequence ID" value="NZ_JADBEJ010000005.1"/>
</dbReference>
<evidence type="ECO:0000256" key="2">
    <source>
        <dbReference type="ARBA" id="ARBA00023125"/>
    </source>
</evidence>
<dbReference type="SUPFAM" id="SSF46785">
    <property type="entry name" value="Winged helix' DNA-binding domain"/>
    <property type="match status" value="1"/>
</dbReference>
<evidence type="ECO:0000259" key="4">
    <source>
        <dbReference type="PROSITE" id="PS50987"/>
    </source>
</evidence>
<name>A0ABR9L8J0_9PSEU</name>
<dbReference type="InterPro" id="IPR036390">
    <property type="entry name" value="WH_DNA-bd_sf"/>
</dbReference>
<dbReference type="PROSITE" id="PS50987">
    <property type="entry name" value="HTH_ARSR_2"/>
    <property type="match status" value="1"/>
</dbReference>
<dbReference type="CDD" id="cd00090">
    <property type="entry name" value="HTH_ARSR"/>
    <property type="match status" value="1"/>
</dbReference>
<accession>A0ABR9L8J0</accession>
<dbReference type="Pfam" id="PF01022">
    <property type="entry name" value="HTH_5"/>
    <property type="match status" value="1"/>
</dbReference>
<dbReference type="NCBIfam" id="NF033788">
    <property type="entry name" value="HTH_metalloreg"/>
    <property type="match status" value="1"/>
</dbReference>
<protein>
    <submittedName>
        <fullName evidence="5">DNA-binding transcriptional ArsR family regulator</fullName>
    </submittedName>
</protein>
<comment type="caution">
    <text evidence="5">The sequence shown here is derived from an EMBL/GenBank/DDBJ whole genome shotgun (WGS) entry which is preliminary data.</text>
</comment>
<keyword evidence="6" id="KW-1185">Reference proteome</keyword>
<gene>
    <name evidence="5" type="ORF">H4W30_004073</name>
</gene>
<dbReference type="InterPro" id="IPR051081">
    <property type="entry name" value="HTH_MetalResp_TranReg"/>
</dbReference>
<dbReference type="InterPro" id="IPR011991">
    <property type="entry name" value="ArsR-like_HTH"/>
</dbReference>
<dbReference type="PRINTS" id="PR00778">
    <property type="entry name" value="HTHARSR"/>
</dbReference>